<sequence>MPEQQQSLSVIERSLPNGVRYDLSSPGHVTISLPPTSTWSSGLHWHETHTEYLKVVQGSIKVRVGSARRIITASATSQPEVRVDKFVWHEWQRAEPGGEEVVVVERTDPADAEKALFFWNLNGVVLSAPKLLSTHQYLSRLPETMAQLLLTLWVELNLMVIFAHLDNIPVYVNLPSYKSLRRRNLVSVQTLAMGDWVISHFVLSMAALLGWLVGVHPVDQRYTPEREYALWTTAGDDYEKDQT</sequence>
<organism evidence="2 3">
    <name type="scientific">Ustilaginoidea virens</name>
    <name type="common">Rice false smut fungus</name>
    <name type="synonym">Villosiclava virens</name>
    <dbReference type="NCBI Taxonomy" id="1159556"/>
    <lineage>
        <taxon>Eukaryota</taxon>
        <taxon>Fungi</taxon>
        <taxon>Dikarya</taxon>
        <taxon>Ascomycota</taxon>
        <taxon>Pezizomycotina</taxon>
        <taxon>Sordariomycetes</taxon>
        <taxon>Hypocreomycetidae</taxon>
        <taxon>Hypocreales</taxon>
        <taxon>Clavicipitaceae</taxon>
        <taxon>Ustilaginoidea</taxon>
    </lineage>
</organism>
<keyword evidence="1" id="KW-0812">Transmembrane</keyword>
<evidence type="ECO:0000313" key="2">
    <source>
        <dbReference type="EMBL" id="QUC20567.1"/>
    </source>
</evidence>
<accession>A0A8E5MI27</accession>
<dbReference type="KEGG" id="uvi:66065586"/>
<gene>
    <name evidence="2" type="ORF">UV8b_04808</name>
</gene>
<dbReference type="SUPFAM" id="SSF51182">
    <property type="entry name" value="RmlC-like cupins"/>
    <property type="match status" value="1"/>
</dbReference>
<keyword evidence="1" id="KW-1133">Transmembrane helix</keyword>
<name>A0A8E5MI27_USTVR</name>
<dbReference type="CDD" id="cd02208">
    <property type="entry name" value="cupin_RmlC-like"/>
    <property type="match status" value="1"/>
</dbReference>
<dbReference type="InterPro" id="IPR011051">
    <property type="entry name" value="RmlC_Cupin_sf"/>
</dbReference>
<dbReference type="Gene3D" id="2.60.120.10">
    <property type="entry name" value="Jelly Rolls"/>
    <property type="match status" value="1"/>
</dbReference>
<protein>
    <recommendedName>
        <fullName evidence="4">Cupin, RmlC-type</fullName>
    </recommendedName>
</protein>
<dbReference type="EMBL" id="CP072756">
    <property type="protein sequence ID" value="QUC20567.1"/>
    <property type="molecule type" value="Genomic_DNA"/>
</dbReference>
<dbReference type="RefSeq" id="XP_042998240.1">
    <property type="nucleotide sequence ID" value="XM_043142306.1"/>
</dbReference>
<dbReference type="OrthoDB" id="504210at2759"/>
<proteinExistence type="predicted"/>
<evidence type="ECO:0000256" key="1">
    <source>
        <dbReference type="SAM" id="Phobius"/>
    </source>
</evidence>
<keyword evidence="1" id="KW-0472">Membrane</keyword>
<dbReference type="Proteomes" id="UP000027002">
    <property type="component" value="Chromosome 4"/>
</dbReference>
<evidence type="ECO:0000313" key="3">
    <source>
        <dbReference type="Proteomes" id="UP000027002"/>
    </source>
</evidence>
<dbReference type="GeneID" id="66065586"/>
<dbReference type="AlphaFoldDB" id="A0A8E5MI27"/>
<feature type="transmembrane region" description="Helical" evidence="1">
    <location>
        <begin position="185"/>
        <end position="213"/>
    </location>
</feature>
<dbReference type="InterPro" id="IPR014710">
    <property type="entry name" value="RmlC-like_jellyroll"/>
</dbReference>
<evidence type="ECO:0008006" key="4">
    <source>
        <dbReference type="Google" id="ProtNLM"/>
    </source>
</evidence>
<reference evidence="2" key="1">
    <citation type="submission" date="2020-03" db="EMBL/GenBank/DDBJ databases">
        <title>A mixture of massive structural variations and highly conserved coding sequences in Ustilaginoidea virens genome.</title>
        <authorList>
            <person name="Zhang K."/>
            <person name="Zhao Z."/>
            <person name="Zhang Z."/>
            <person name="Li Y."/>
            <person name="Hsiang T."/>
            <person name="Sun W."/>
        </authorList>
    </citation>
    <scope>NUCLEOTIDE SEQUENCE</scope>
    <source>
        <strain evidence="2">UV-8b</strain>
    </source>
</reference>
<keyword evidence="3" id="KW-1185">Reference proteome</keyword>